<keyword evidence="6 7" id="KW-0472">Membrane</keyword>
<dbReference type="CDD" id="cd06261">
    <property type="entry name" value="TM_PBP2"/>
    <property type="match status" value="1"/>
</dbReference>
<name>A0A0A7FUV8_9CLOT</name>
<dbReference type="RefSeq" id="WP_341350535.1">
    <property type="nucleotide sequence ID" value="NZ_CP006905.1"/>
</dbReference>
<dbReference type="InterPro" id="IPR000515">
    <property type="entry name" value="MetI-like"/>
</dbReference>
<evidence type="ECO:0000256" key="1">
    <source>
        <dbReference type="ARBA" id="ARBA00004651"/>
    </source>
</evidence>
<keyword evidence="2 7" id="KW-0813">Transport</keyword>
<evidence type="ECO:0000256" key="3">
    <source>
        <dbReference type="ARBA" id="ARBA00022475"/>
    </source>
</evidence>
<evidence type="ECO:0000256" key="4">
    <source>
        <dbReference type="ARBA" id="ARBA00022692"/>
    </source>
</evidence>
<dbReference type="HOGENOM" id="CLU_016047_0_2_9"/>
<dbReference type="Proteomes" id="UP000030635">
    <property type="component" value="Chromosome"/>
</dbReference>
<feature type="transmembrane region" description="Helical" evidence="7">
    <location>
        <begin position="225"/>
        <end position="246"/>
    </location>
</feature>
<evidence type="ECO:0000256" key="7">
    <source>
        <dbReference type="RuleBase" id="RU363032"/>
    </source>
</evidence>
<comment type="subcellular location">
    <subcellularLocation>
        <location evidence="1 7">Cell membrane</location>
        <topology evidence="1 7">Multi-pass membrane protein</topology>
    </subcellularLocation>
</comment>
<feature type="transmembrane region" description="Helical" evidence="7">
    <location>
        <begin position="284"/>
        <end position="303"/>
    </location>
</feature>
<dbReference type="EMBL" id="CP006905">
    <property type="protein sequence ID" value="AIY83419.1"/>
    <property type="molecule type" value="Genomic_DNA"/>
</dbReference>
<evidence type="ECO:0000256" key="2">
    <source>
        <dbReference type="ARBA" id="ARBA00022448"/>
    </source>
</evidence>
<dbReference type="SUPFAM" id="SSF161098">
    <property type="entry name" value="MetI-like"/>
    <property type="match status" value="1"/>
</dbReference>
<feature type="transmembrane region" description="Helical" evidence="7">
    <location>
        <begin position="131"/>
        <end position="155"/>
    </location>
</feature>
<feature type="transmembrane region" description="Helical" evidence="7">
    <location>
        <begin position="175"/>
        <end position="197"/>
    </location>
</feature>
<keyword evidence="10" id="KW-1185">Reference proteome</keyword>
<reference evidence="9 10" key="1">
    <citation type="journal article" date="2015" name="Infect. Genet. Evol.">
        <title>Genomic sequences of six botulinum neurotoxin-producing strains representing three clostridial species illustrate the mobility and diversity of botulinum neurotoxin genes.</title>
        <authorList>
            <person name="Smith T.J."/>
            <person name="Hill K.K."/>
            <person name="Xie G."/>
            <person name="Foley B.T."/>
            <person name="Williamson C.H."/>
            <person name="Foster J.T."/>
            <person name="Johnson S.L."/>
            <person name="Chertkov O."/>
            <person name="Teshima H."/>
            <person name="Gibbons H.S."/>
            <person name="Johnsky L.A."/>
            <person name="Karavis M.A."/>
            <person name="Smith L.A."/>
        </authorList>
    </citation>
    <scope>NUCLEOTIDE SEQUENCE [LARGE SCALE GENOMIC DNA]</scope>
    <source>
        <strain evidence="9">Sullivan</strain>
    </source>
</reference>
<keyword evidence="5 7" id="KW-1133">Transmembrane helix</keyword>
<dbReference type="eggNOG" id="COG1175">
    <property type="taxonomic scope" value="Bacteria"/>
</dbReference>
<gene>
    <name evidence="9" type="ORF">U729_234</name>
</gene>
<keyword evidence="3" id="KW-1003">Cell membrane</keyword>
<dbReference type="InterPro" id="IPR051393">
    <property type="entry name" value="ABC_transporter_permease"/>
</dbReference>
<dbReference type="KEGG" id="cbv:U729_234"/>
<dbReference type="AlphaFoldDB" id="A0A0A7FUV8"/>
<sequence>MEGTSVGREENRYKLKKIKSYLSVLTSVKKIKKIEPILYLMPSFIIFILFVFYPFIKTIITSMSVTNRRGEIKEFVGLENFKEILTSQEFYNSIGVTFKFVLMVVIPSIIIGLILALLANNRLRGNRIFELVFSLPMAIASAPAAIIWTMIFHPTNGVLNYVLGTQTGWLIDPKYALISVAIVTVWLNIGINFIFLLTGLRNVPDELIESASLDGAGYFDRLKNIVMPIISPQMFLVVFMNLMNAFQAFGQIKLLTQGGPGESTNVLVHSIYREAFFNGRFEMASAQSIILFIIMFVVTILQFKYEKKGVHYQ</sequence>
<dbReference type="PROSITE" id="PS50928">
    <property type="entry name" value="ABC_TM1"/>
    <property type="match status" value="1"/>
</dbReference>
<dbReference type="GO" id="GO:0055085">
    <property type="term" value="P:transmembrane transport"/>
    <property type="evidence" value="ECO:0007669"/>
    <property type="project" value="InterPro"/>
</dbReference>
<keyword evidence="4 7" id="KW-0812">Transmembrane</keyword>
<accession>A0A0A7FUV8</accession>
<feature type="transmembrane region" description="Helical" evidence="7">
    <location>
        <begin position="37"/>
        <end position="56"/>
    </location>
</feature>
<comment type="similarity">
    <text evidence="7">Belongs to the binding-protein-dependent transport system permease family.</text>
</comment>
<dbReference type="Gene3D" id="1.10.3720.10">
    <property type="entry name" value="MetI-like"/>
    <property type="match status" value="1"/>
</dbReference>
<dbReference type="PANTHER" id="PTHR30193">
    <property type="entry name" value="ABC TRANSPORTER PERMEASE PROTEIN"/>
    <property type="match status" value="1"/>
</dbReference>
<dbReference type="GO" id="GO:0005886">
    <property type="term" value="C:plasma membrane"/>
    <property type="evidence" value="ECO:0007669"/>
    <property type="project" value="UniProtKB-SubCell"/>
</dbReference>
<evidence type="ECO:0000259" key="8">
    <source>
        <dbReference type="PROSITE" id="PS50928"/>
    </source>
</evidence>
<dbReference type="InterPro" id="IPR035906">
    <property type="entry name" value="MetI-like_sf"/>
</dbReference>
<evidence type="ECO:0000313" key="9">
    <source>
        <dbReference type="EMBL" id="AIY83419.1"/>
    </source>
</evidence>
<evidence type="ECO:0000313" key="10">
    <source>
        <dbReference type="Proteomes" id="UP000030635"/>
    </source>
</evidence>
<feature type="domain" description="ABC transmembrane type-1" evidence="8">
    <location>
        <begin position="94"/>
        <end position="302"/>
    </location>
</feature>
<dbReference type="Pfam" id="PF00528">
    <property type="entry name" value="BPD_transp_1"/>
    <property type="match status" value="1"/>
</dbReference>
<evidence type="ECO:0000256" key="6">
    <source>
        <dbReference type="ARBA" id="ARBA00023136"/>
    </source>
</evidence>
<feature type="transmembrane region" description="Helical" evidence="7">
    <location>
        <begin position="100"/>
        <end position="119"/>
    </location>
</feature>
<proteinExistence type="inferred from homology"/>
<dbReference type="PANTHER" id="PTHR30193:SF37">
    <property type="entry name" value="INNER MEMBRANE ABC TRANSPORTER PERMEASE PROTEIN YCJO"/>
    <property type="match status" value="1"/>
</dbReference>
<organism evidence="9 10">
    <name type="scientific">Clostridium baratii str. Sullivan</name>
    <dbReference type="NCBI Taxonomy" id="1415775"/>
    <lineage>
        <taxon>Bacteria</taxon>
        <taxon>Bacillati</taxon>
        <taxon>Bacillota</taxon>
        <taxon>Clostridia</taxon>
        <taxon>Eubacteriales</taxon>
        <taxon>Clostridiaceae</taxon>
        <taxon>Clostridium</taxon>
    </lineage>
</organism>
<protein>
    <submittedName>
        <fullName evidence="9">Binding--dependent transport system inner membrane component family protein</fullName>
    </submittedName>
</protein>
<evidence type="ECO:0000256" key="5">
    <source>
        <dbReference type="ARBA" id="ARBA00022989"/>
    </source>
</evidence>